<dbReference type="EMBL" id="JSZA02000179">
    <property type="protein sequence ID" value="KHD05833.1"/>
    <property type="molecule type" value="Genomic_DNA"/>
</dbReference>
<comment type="caution">
    <text evidence="1">The sequence shown here is derived from an EMBL/GenBank/DDBJ whole genome shotgun (WGS) entry which is preliminary data.</text>
</comment>
<keyword evidence="2" id="KW-1185">Reference proteome</keyword>
<organism evidence="1 2">
    <name type="scientific">Candidatus Thiomargarita nelsonii</name>
    <dbReference type="NCBI Taxonomy" id="1003181"/>
    <lineage>
        <taxon>Bacteria</taxon>
        <taxon>Pseudomonadati</taxon>
        <taxon>Pseudomonadota</taxon>
        <taxon>Gammaproteobacteria</taxon>
        <taxon>Thiotrichales</taxon>
        <taxon>Thiotrichaceae</taxon>
        <taxon>Thiomargarita</taxon>
    </lineage>
</organism>
<accession>A0A0A6P4Y1</accession>
<evidence type="ECO:0000313" key="1">
    <source>
        <dbReference type="EMBL" id="KHD05833.1"/>
    </source>
</evidence>
<proteinExistence type="predicted"/>
<evidence type="ECO:0000313" key="2">
    <source>
        <dbReference type="Proteomes" id="UP000030428"/>
    </source>
</evidence>
<dbReference type="Proteomes" id="UP000030428">
    <property type="component" value="Unassembled WGS sequence"/>
</dbReference>
<gene>
    <name evidence="1" type="ORF">PN36_28075</name>
</gene>
<sequence length="101" mass="11532">MNGTEELGATYFSIDGHVWNFAPELIAVLKATTPQEIFKNKKLIQLIGKNGLYDGVEDSFLDHLCEVDVSQDNYVIKLYGFEKRLDFCGSLTEFAEKYEEE</sequence>
<name>A0A0A6P4Y1_9GAMM</name>
<dbReference type="AlphaFoldDB" id="A0A0A6P4Y1"/>
<reference evidence="1 2" key="1">
    <citation type="journal article" date="2016" name="Front. Microbiol.">
        <title>Single-Cell (Meta-)Genomics of a Dimorphic Candidatus Thiomargarita nelsonii Reveals Genomic Plasticity.</title>
        <authorList>
            <person name="Flood B.E."/>
            <person name="Fliss P."/>
            <person name="Jones D.S."/>
            <person name="Dick G.J."/>
            <person name="Jain S."/>
            <person name="Kaster A.K."/>
            <person name="Winkel M."/>
            <person name="Mussmann M."/>
            <person name="Bailey J."/>
        </authorList>
    </citation>
    <scope>NUCLEOTIDE SEQUENCE [LARGE SCALE GENOMIC DNA]</scope>
    <source>
        <strain evidence="1">Hydrate Ridge</strain>
    </source>
</reference>
<protein>
    <submittedName>
        <fullName evidence="1">Uncharacterized protein</fullName>
    </submittedName>
</protein>